<dbReference type="EMBL" id="UARK01000001">
    <property type="protein sequence ID" value="SPW23970.1"/>
    <property type="molecule type" value="Genomic_DNA"/>
</dbReference>
<evidence type="ECO:0000313" key="2">
    <source>
        <dbReference type="Proteomes" id="UP000249886"/>
    </source>
</evidence>
<dbReference type="CDD" id="cd03062">
    <property type="entry name" value="TRX_Fd_Sucrase"/>
    <property type="match status" value="1"/>
</dbReference>
<dbReference type="Pfam" id="PF06999">
    <property type="entry name" value="Suc_Fer-like"/>
    <property type="match status" value="1"/>
</dbReference>
<dbReference type="InterPro" id="IPR036249">
    <property type="entry name" value="Thioredoxin-like_sf"/>
</dbReference>
<dbReference type="InterPro" id="IPR009737">
    <property type="entry name" value="Aim32/Apd1-like"/>
</dbReference>
<dbReference type="AlphaFoldDB" id="A0A6H9XGY4"/>
<gene>
    <name evidence="1" type="ORF">NCTC10254_00334</name>
</gene>
<comment type="caution">
    <text evidence="1">The sequence shown here is derived from an EMBL/GenBank/DDBJ whole genome shotgun (WGS) entry which is preliminary data.</text>
</comment>
<dbReference type="InterPro" id="IPR010350">
    <property type="entry name" value="Aim32/Apd1-like_bac"/>
</dbReference>
<evidence type="ECO:0000313" key="1">
    <source>
        <dbReference type="EMBL" id="SPW23970.1"/>
    </source>
</evidence>
<organism evidence="1 2">
    <name type="scientific">Corynebacterium matruchotii</name>
    <dbReference type="NCBI Taxonomy" id="43768"/>
    <lineage>
        <taxon>Bacteria</taxon>
        <taxon>Bacillati</taxon>
        <taxon>Actinomycetota</taxon>
        <taxon>Actinomycetes</taxon>
        <taxon>Mycobacteriales</taxon>
        <taxon>Corynebacteriaceae</taxon>
        <taxon>Corynebacterium</taxon>
    </lineage>
</organism>
<dbReference type="SUPFAM" id="SSF52833">
    <property type="entry name" value="Thioredoxin-like"/>
    <property type="match status" value="1"/>
</dbReference>
<dbReference type="Proteomes" id="UP000249886">
    <property type="component" value="Unassembled WGS sequence"/>
</dbReference>
<name>A0A6H9XGY4_9CORY</name>
<reference evidence="1 2" key="1">
    <citation type="submission" date="2018-06" db="EMBL/GenBank/DDBJ databases">
        <authorList>
            <consortium name="Pathogen Informatics"/>
            <person name="Doyle S."/>
        </authorList>
    </citation>
    <scope>NUCLEOTIDE SEQUENCE [LARGE SCALE GENOMIC DNA]</scope>
    <source>
        <strain evidence="1 2">NCTC10254</strain>
    </source>
</reference>
<dbReference type="GeneID" id="84573219"/>
<accession>A0A6H9XGY4</accession>
<sequence length="335" mass="36188">MNAANPIESADSYPSAVGYDPFAANACALPSSRTFCSDVAAEPLPGSARTGGVFVLYEHAGPWSHDILDGGTFSAADTETLKQLPGLYLIRKPGRIGRQCGPEHNTYLVFCEQGITKHLMISSIDELGELDLTSPDTVPERARVITEPQLLVCTHAKRDRCCAIKGRPIAQDLVRAFPDTPIWECSHTKGHRFAPSMMLFPWAYFYGRLNSRAAQDVYSYALQDKLFLPGNRGRGIFTSQQQVAEIAVLEKIFDQGETPRPGVLTVAAAATDAATATSAEPSAQGQGAEKLLVTHRDGRGWLVTLEQREASGVIPSCGDQPKTAQVWVATSVARA</sequence>
<dbReference type="PIRSF" id="PIRSF035042">
    <property type="entry name" value="UCP035042_thirdx"/>
    <property type="match status" value="1"/>
</dbReference>
<dbReference type="RefSeq" id="WP_005523931.1">
    <property type="nucleotide sequence ID" value="NZ_CP050134.2"/>
</dbReference>
<protein>
    <submittedName>
        <fullName evidence="1">Sucrase ferredoxin-like protein</fullName>
    </submittedName>
</protein>
<proteinExistence type="predicted"/>